<protein>
    <submittedName>
        <fullName evidence="1">Uncharacterized protein</fullName>
    </submittedName>
</protein>
<dbReference type="RefSeq" id="WP_105046004.1">
    <property type="nucleotide sequence ID" value="NZ_CP150662.1"/>
</dbReference>
<name>A0A2S7WC79_9FLAO</name>
<evidence type="ECO:0000313" key="2">
    <source>
        <dbReference type="Proteomes" id="UP000237608"/>
    </source>
</evidence>
<evidence type="ECO:0000313" key="1">
    <source>
        <dbReference type="EMBL" id="PQJ74861.1"/>
    </source>
</evidence>
<dbReference type="Proteomes" id="UP000237608">
    <property type="component" value="Unassembled WGS sequence"/>
</dbReference>
<organism evidence="1 2">
    <name type="scientific">Polaribacter gangjinensis</name>
    <dbReference type="NCBI Taxonomy" id="574710"/>
    <lineage>
        <taxon>Bacteria</taxon>
        <taxon>Pseudomonadati</taxon>
        <taxon>Bacteroidota</taxon>
        <taxon>Flavobacteriia</taxon>
        <taxon>Flavobacteriales</taxon>
        <taxon>Flavobacteriaceae</taxon>
    </lineage>
</organism>
<gene>
    <name evidence="1" type="ORF">BTO13_06190</name>
</gene>
<reference evidence="1 2" key="1">
    <citation type="submission" date="2016-12" db="EMBL/GenBank/DDBJ databases">
        <title>Trade-off between light-utilization and light-protection in marine flavobacteria.</title>
        <authorList>
            <person name="Kumagai Y."/>
            <person name="Yoshizawa S."/>
            <person name="Kogure K."/>
            <person name="Iwasaki W."/>
        </authorList>
    </citation>
    <scope>NUCLEOTIDE SEQUENCE [LARGE SCALE GENOMIC DNA]</scope>
    <source>
        <strain evidence="1 2">KCTC 22729</strain>
    </source>
</reference>
<accession>A0A2S7WC79</accession>
<keyword evidence="2" id="KW-1185">Reference proteome</keyword>
<sequence>MKQLFLKTTILLFAITFYNCEDNTNLNNDSVGNDTFSCYINGKLYIPSAGTGINGGDIRPFSWAYSNLNNSNIPMFFKIKSGGEYTLSIVSIEPNIGVNNLNQKLDDTVDFSHSGMILQNERIFYNTKNNQNNGSITFTEFSETRAIGTFECTLYNDNGDELKVTNGKFNLSIDSKKN</sequence>
<dbReference type="AlphaFoldDB" id="A0A2S7WC79"/>
<dbReference type="EMBL" id="MSCL01000001">
    <property type="protein sequence ID" value="PQJ74861.1"/>
    <property type="molecule type" value="Genomic_DNA"/>
</dbReference>
<proteinExistence type="predicted"/>
<comment type="caution">
    <text evidence="1">The sequence shown here is derived from an EMBL/GenBank/DDBJ whole genome shotgun (WGS) entry which is preliminary data.</text>
</comment>
<dbReference type="OrthoDB" id="881763at2"/>